<sequence length="235" mass="27555">MSLCSKNKYPESNPFSFKQNNSTYTYNIINEGLYPPEDVICYTTAWSRNKIQYKISDNYLVQTSWGRGKSKHMVECEIEYESDGLIFRIRFREGSQEHIIEFKKSLTKVANNYLQKKHPNTCAKISGIHVFGLNVKDVVQEREKKRKFCSFKPFDKLGESMKTKRFHLFSVQLGIAFENEILKFYNPIDKPILQEIRFNVQNKKYLADYSDGNTKKKEKQQLDAFVKVIDKGPIS</sequence>
<protein>
    <submittedName>
        <fullName evidence="1">16371_t:CDS:1</fullName>
    </submittedName>
</protein>
<name>A0A9N9CKU2_9GLOM</name>
<reference evidence="1" key="1">
    <citation type="submission" date="2021-06" db="EMBL/GenBank/DDBJ databases">
        <authorList>
            <person name="Kallberg Y."/>
            <person name="Tangrot J."/>
            <person name="Rosling A."/>
        </authorList>
    </citation>
    <scope>NUCLEOTIDE SEQUENCE</scope>
    <source>
        <strain evidence="1">IN212</strain>
    </source>
</reference>
<gene>
    <name evidence="1" type="ORF">RFULGI_LOCUS6768</name>
</gene>
<evidence type="ECO:0000313" key="1">
    <source>
        <dbReference type="EMBL" id="CAG8605411.1"/>
    </source>
</evidence>
<evidence type="ECO:0000313" key="2">
    <source>
        <dbReference type="Proteomes" id="UP000789396"/>
    </source>
</evidence>
<proteinExistence type="predicted"/>
<dbReference type="EMBL" id="CAJVPZ010009123">
    <property type="protein sequence ID" value="CAG8605411.1"/>
    <property type="molecule type" value="Genomic_DNA"/>
</dbReference>
<accession>A0A9N9CKU2</accession>
<comment type="caution">
    <text evidence="1">The sequence shown here is derived from an EMBL/GenBank/DDBJ whole genome shotgun (WGS) entry which is preliminary data.</text>
</comment>
<organism evidence="1 2">
    <name type="scientific">Racocetra fulgida</name>
    <dbReference type="NCBI Taxonomy" id="60492"/>
    <lineage>
        <taxon>Eukaryota</taxon>
        <taxon>Fungi</taxon>
        <taxon>Fungi incertae sedis</taxon>
        <taxon>Mucoromycota</taxon>
        <taxon>Glomeromycotina</taxon>
        <taxon>Glomeromycetes</taxon>
        <taxon>Diversisporales</taxon>
        <taxon>Gigasporaceae</taxon>
        <taxon>Racocetra</taxon>
    </lineage>
</organism>
<dbReference type="Proteomes" id="UP000789396">
    <property type="component" value="Unassembled WGS sequence"/>
</dbReference>
<keyword evidence="2" id="KW-1185">Reference proteome</keyword>
<dbReference type="AlphaFoldDB" id="A0A9N9CKU2"/>
<dbReference type="OrthoDB" id="2367735at2759"/>